<proteinExistence type="inferred from homology"/>
<dbReference type="InterPro" id="IPR001128">
    <property type="entry name" value="Cyt_P450"/>
</dbReference>
<keyword evidence="6 8" id="KW-0503">Monooxygenase</keyword>
<evidence type="ECO:0000256" key="2">
    <source>
        <dbReference type="ARBA" id="ARBA00022617"/>
    </source>
</evidence>
<dbReference type="EC" id="1.14.-.-" evidence="10"/>
<evidence type="ECO:0000256" key="3">
    <source>
        <dbReference type="ARBA" id="ARBA00022723"/>
    </source>
</evidence>
<name>A0A6J5E576_9BURK</name>
<feature type="region of interest" description="Disordered" evidence="9">
    <location>
        <begin position="1"/>
        <end position="42"/>
    </location>
</feature>
<dbReference type="GO" id="GO:0005506">
    <property type="term" value="F:iron ion binding"/>
    <property type="evidence" value="ECO:0007669"/>
    <property type="project" value="InterPro"/>
</dbReference>
<evidence type="ECO:0000256" key="4">
    <source>
        <dbReference type="ARBA" id="ARBA00023002"/>
    </source>
</evidence>
<dbReference type="PANTHER" id="PTHR24291:SF50">
    <property type="entry name" value="BIFUNCTIONAL ALBAFLAVENONE MONOOXYGENASE_TERPENE SYNTHASE"/>
    <property type="match status" value="1"/>
</dbReference>
<evidence type="ECO:0000256" key="8">
    <source>
        <dbReference type="RuleBase" id="RU000461"/>
    </source>
</evidence>
<dbReference type="InterPro" id="IPR002401">
    <property type="entry name" value="Cyt_P450_E_grp-I"/>
</dbReference>
<gene>
    <name evidence="10" type="ORF">LMG29542_03920</name>
</gene>
<keyword evidence="2 7" id="KW-0349">Heme</keyword>
<dbReference type="AlphaFoldDB" id="A0A6J5E576"/>
<accession>A0A6J5E576</accession>
<feature type="binding site" description="axial binding residue" evidence="7">
    <location>
        <position position="431"/>
    </location>
    <ligand>
        <name>heme</name>
        <dbReference type="ChEBI" id="CHEBI:30413"/>
    </ligand>
    <ligandPart>
        <name>Fe</name>
        <dbReference type="ChEBI" id="CHEBI:18248"/>
    </ligandPart>
</feature>
<evidence type="ECO:0000256" key="1">
    <source>
        <dbReference type="ARBA" id="ARBA00010617"/>
    </source>
</evidence>
<comment type="cofactor">
    <cofactor evidence="7">
        <name>heme</name>
        <dbReference type="ChEBI" id="CHEBI:30413"/>
    </cofactor>
</comment>
<evidence type="ECO:0000256" key="7">
    <source>
        <dbReference type="PIRSR" id="PIRSR602401-1"/>
    </source>
</evidence>
<protein>
    <submittedName>
        <fullName evidence="10">Cytochrome P450 132</fullName>
        <ecNumber evidence="10">1.14.-.-</ecNumber>
    </submittedName>
</protein>
<evidence type="ECO:0000256" key="5">
    <source>
        <dbReference type="ARBA" id="ARBA00023004"/>
    </source>
</evidence>
<dbReference type="InterPro" id="IPR050196">
    <property type="entry name" value="Cytochrome_P450_Monoox"/>
</dbReference>
<keyword evidence="5 7" id="KW-0408">Iron</keyword>
<dbReference type="PRINTS" id="PR00463">
    <property type="entry name" value="EP450I"/>
</dbReference>
<evidence type="ECO:0000313" key="10">
    <source>
        <dbReference type="EMBL" id="CAB3760784.1"/>
    </source>
</evidence>
<keyword evidence="11" id="KW-1185">Reference proteome</keyword>
<keyword evidence="3 7" id="KW-0479">Metal-binding</keyword>
<dbReference type="PROSITE" id="PS00086">
    <property type="entry name" value="CYTOCHROME_P450"/>
    <property type="match status" value="1"/>
</dbReference>
<dbReference type="EMBL" id="CADIKH010000017">
    <property type="protein sequence ID" value="CAB3760784.1"/>
    <property type="molecule type" value="Genomic_DNA"/>
</dbReference>
<comment type="similarity">
    <text evidence="1 8">Belongs to the cytochrome P450 family.</text>
</comment>
<dbReference type="PRINTS" id="PR00385">
    <property type="entry name" value="P450"/>
</dbReference>
<dbReference type="Pfam" id="PF00067">
    <property type="entry name" value="p450"/>
    <property type="match status" value="1"/>
</dbReference>
<dbReference type="GO" id="GO:0020037">
    <property type="term" value="F:heme binding"/>
    <property type="evidence" value="ECO:0007669"/>
    <property type="project" value="InterPro"/>
</dbReference>
<dbReference type="GO" id="GO:0004497">
    <property type="term" value="F:monooxygenase activity"/>
    <property type="evidence" value="ECO:0007669"/>
    <property type="project" value="UniProtKB-KW"/>
</dbReference>
<organism evidence="10 11">
    <name type="scientific">Paraburkholderia humisilvae</name>
    <dbReference type="NCBI Taxonomy" id="627669"/>
    <lineage>
        <taxon>Bacteria</taxon>
        <taxon>Pseudomonadati</taxon>
        <taxon>Pseudomonadota</taxon>
        <taxon>Betaproteobacteria</taxon>
        <taxon>Burkholderiales</taxon>
        <taxon>Burkholderiaceae</taxon>
        <taxon>Paraburkholderia</taxon>
    </lineage>
</organism>
<dbReference type="SUPFAM" id="SSF48264">
    <property type="entry name" value="Cytochrome P450"/>
    <property type="match status" value="1"/>
</dbReference>
<dbReference type="InterPro" id="IPR036396">
    <property type="entry name" value="Cyt_P450_sf"/>
</dbReference>
<feature type="compositionally biased region" description="Polar residues" evidence="9">
    <location>
        <begin position="16"/>
        <end position="25"/>
    </location>
</feature>
<reference evidence="10 11" key="1">
    <citation type="submission" date="2020-04" db="EMBL/GenBank/DDBJ databases">
        <authorList>
            <person name="De Canck E."/>
        </authorList>
    </citation>
    <scope>NUCLEOTIDE SEQUENCE [LARGE SCALE GENOMIC DNA]</scope>
    <source>
        <strain evidence="10 11">LMG 29542</strain>
    </source>
</reference>
<dbReference type="Proteomes" id="UP000494363">
    <property type="component" value="Unassembled WGS sequence"/>
</dbReference>
<dbReference type="GO" id="GO:0016705">
    <property type="term" value="F:oxidoreductase activity, acting on paired donors, with incorporation or reduction of molecular oxygen"/>
    <property type="evidence" value="ECO:0007669"/>
    <property type="project" value="InterPro"/>
</dbReference>
<dbReference type="Gene3D" id="1.10.630.10">
    <property type="entry name" value="Cytochrome P450"/>
    <property type="match status" value="1"/>
</dbReference>
<evidence type="ECO:0000256" key="9">
    <source>
        <dbReference type="SAM" id="MobiDB-lite"/>
    </source>
</evidence>
<sequence>MIDLPDRTADGVTPLQVPTRSSSTVPPDVDSRHASLFRPPMPELPARPVSAAGFVRAMSNNGLQLWTKEAYEADYVEERLFHQKRVLLNKPEMIHRVLVENNGNYARTELAIRLIRPIGRHSLMLATGERWKHQRRTISPTLAPKMMPILARHVTACLEEEVRELAAQDGALNLLPVMQSLALKIAARSMFSLEIREYGPAVRAAVREFMQQHARASFADLVMPYWVPTPRDFGRSGFRKRWLALVEQIIDARARQPAPEGPRDLFDALLAAREPGSGAAFSRVELADQIGTMIVAGHEPNSLAIWWALYLLASAPDAQAAVADEVRDADLSPERAGDAFKALPYTRAVVDETLRLYPPAWVILRRCIEPDQLDGLAVAPGTQMMISPWVLHHHRGYWQNPDVFDPARFLPGAPPPARFTYLPFGIGPRVCVGAQFALAETTLAVALLVRAFDVQLAGNEPVRPVARATTVPDRPVLFRLKPRKR</sequence>
<evidence type="ECO:0000313" key="11">
    <source>
        <dbReference type="Proteomes" id="UP000494363"/>
    </source>
</evidence>
<keyword evidence="4 8" id="KW-0560">Oxidoreductase</keyword>
<dbReference type="PANTHER" id="PTHR24291">
    <property type="entry name" value="CYTOCHROME P450 FAMILY 4"/>
    <property type="match status" value="1"/>
</dbReference>
<evidence type="ECO:0000256" key="6">
    <source>
        <dbReference type="ARBA" id="ARBA00023033"/>
    </source>
</evidence>
<dbReference type="InterPro" id="IPR017972">
    <property type="entry name" value="Cyt_P450_CS"/>
</dbReference>